<comment type="caution">
    <text evidence="2">The sequence shown here is derived from an EMBL/GenBank/DDBJ whole genome shotgun (WGS) entry which is preliminary data.</text>
</comment>
<name>A0AAD7GX24_9AGAR</name>
<reference evidence="2" key="1">
    <citation type="submission" date="2023-03" db="EMBL/GenBank/DDBJ databases">
        <title>Massive genome expansion in bonnet fungi (Mycena s.s.) driven by repeated elements and novel gene families across ecological guilds.</title>
        <authorList>
            <consortium name="Lawrence Berkeley National Laboratory"/>
            <person name="Harder C.B."/>
            <person name="Miyauchi S."/>
            <person name="Viragh M."/>
            <person name="Kuo A."/>
            <person name="Thoen E."/>
            <person name="Andreopoulos B."/>
            <person name="Lu D."/>
            <person name="Skrede I."/>
            <person name="Drula E."/>
            <person name="Henrissat B."/>
            <person name="Morin E."/>
            <person name="Kohler A."/>
            <person name="Barry K."/>
            <person name="LaButti K."/>
            <person name="Morin E."/>
            <person name="Salamov A."/>
            <person name="Lipzen A."/>
            <person name="Mereny Z."/>
            <person name="Hegedus B."/>
            <person name="Baldrian P."/>
            <person name="Stursova M."/>
            <person name="Weitz H."/>
            <person name="Taylor A."/>
            <person name="Grigoriev I.V."/>
            <person name="Nagy L.G."/>
            <person name="Martin F."/>
            <person name="Kauserud H."/>
        </authorList>
    </citation>
    <scope>NUCLEOTIDE SEQUENCE</scope>
    <source>
        <strain evidence="2">CBHHK182m</strain>
    </source>
</reference>
<accession>A0AAD7GX24</accession>
<dbReference type="Proteomes" id="UP001215598">
    <property type="component" value="Unassembled WGS sequence"/>
</dbReference>
<keyword evidence="3" id="KW-1185">Reference proteome</keyword>
<protein>
    <submittedName>
        <fullName evidence="2">Uncharacterized protein</fullName>
    </submittedName>
</protein>
<evidence type="ECO:0000313" key="3">
    <source>
        <dbReference type="Proteomes" id="UP001215598"/>
    </source>
</evidence>
<organism evidence="2 3">
    <name type="scientific">Mycena metata</name>
    <dbReference type="NCBI Taxonomy" id="1033252"/>
    <lineage>
        <taxon>Eukaryota</taxon>
        <taxon>Fungi</taxon>
        <taxon>Dikarya</taxon>
        <taxon>Basidiomycota</taxon>
        <taxon>Agaricomycotina</taxon>
        <taxon>Agaricomycetes</taxon>
        <taxon>Agaricomycetidae</taxon>
        <taxon>Agaricales</taxon>
        <taxon>Marasmiineae</taxon>
        <taxon>Mycenaceae</taxon>
        <taxon>Mycena</taxon>
    </lineage>
</organism>
<gene>
    <name evidence="2" type="ORF">B0H16DRAFT_1824344</name>
</gene>
<evidence type="ECO:0000256" key="1">
    <source>
        <dbReference type="SAM" id="SignalP"/>
    </source>
</evidence>
<feature type="signal peptide" evidence="1">
    <location>
        <begin position="1"/>
        <end position="24"/>
    </location>
</feature>
<dbReference type="AlphaFoldDB" id="A0AAD7GX24"/>
<evidence type="ECO:0000313" key="2">
    <source>
        <dbReference type="EMBL" id="KAJ7707231.1"/>
    </source>
</evidence>
<feature type="chain" id="PRO_5042028024" evidence="1">
    <location>
        <begin position="25"/>
        <end position="205"/>
    </location>
</feature>
<dbReference type="EMBL" id="JARKIB010000445">
    <property type="protein sequence ID" value="KAJ7707231.1"/>
    <property type="molecule type" value="Genomic_DNA"/>
</dbReference>
<keyword evidence="1" id="KW-0732">Signal</keyword>
<sequence>MHFAFLTRVITALALLSHACLVAASPTTDLAPAVRAPSTTCFHWAGPATTFVYDNSGKQIAAIRPGDNVTSSNVTSLDLAPATDPGLLTTAFDTAVKITEVVCKATGPIACVATGIISLFGVFFSAYLLNGCDLVHAHMLVTDFPPIRGCGTICRLRNKAPEGDWRLIGNATTNGVFHAVHYSRIGSISGLRAVQYPGGAKGLRR</sequence>
<proteinExistence type="predicted"/>